<dbReference type="EMBL" id="CM029044">
    <property type="protein sequence ID" value="KAG2607728.1"/>
    <property type="molecule type" value="Genomic_DNA"/>
</dbReference>
<sequence length="221" mass="23318">MLAAAAESAVTTAKSAAAVTDSAAAADSRPRSSSPAGSSSHGRRGRDPHGRRGRALLPHACGVKLPTAGWVELCSHGRPRTTASTTTSVPEDRCVTAGGGRGPCGEAAGDGRRRRRTRVGREAAEGPEGRTRSRRTAPGTSRRSCARGQGTRARCRCQRLGMARVPRCGWCWKRGPTGRLAVAVARVDDSGARWPGPQQVKESTTLEILLVCWILIYGKAK</sequence>
<protein>
    <submittedName>
        <fullName evidence="2">Uncharacterized protein</fullName>
    </submittedName>
</protein>
<feature type="region of interest" description="Disordered" evidence="1">
    <location>
        <begin position="78"/>
        <end position="146"/>
    </location>
</feature>
<keyword evidence="3" id="KW-1185">Reference proteome</keyword>
<accession>A0A8T0TDK9</accession>
<organism evidence="2 3">
    <name type="scientific">Panicum virgatum</name>
    <name type="common">Blackwell switchgrass</name>
    <dbReference type="NCBI Taxonomy" id="38727"/>
    <lineage>
        <taxon>Eukaryota</taxon>
        <taxon>Viridiplantae</taxon>
        <taxon>Streptophyta</taxon>
        <taxon>Embryophyta</taxon>
        <taxon>Tracheophyta</taxon>
        <taxon>Spermatophyta</taxon>
        <taxon>Magnoliopsida</taxon>
        <taxon>Liliopsida</taxon>
        <taxon>Poales</taxon>
        <taxon>Poaceae</taxon>
        <taxon>PACMAD clade</taxon>
        <taxon>Panicoideae</taxon>
        <taxon>Panicodae</taxon>
        <taxon>Paniceae</taxon>
        <taxon>Panicinae</taxon>
        <taxon>Panicum</taxon>
        <taxon>Panicum sect. Hiantes</taxon>
    </lineage>
</organism>
<feature type="compositionally biased region" description="Basic and acidic residues" evidence="1">
    <location>
        <begin position="119"/>
        <end position="131"/>
    </location>
</feature>
<proteinExistence type="predicted"/>
<evidence type="ECO:0000313" key="3">
    <source>
        <dbReference type="Proteomes" id="UP000823388"/>
    </source>
</evidence>
<name>A0A8T0TDK9_PANVG</name>
<gene>
    <name evidence="2" type="ORF">PVAP13_4NG269800</name>
</gene>
<dbReference type="Proteomes" id="UP000823388">
    <property type="component" value="Chromosome 4N"/>
</dbReference>
<evidence type="ECO:0000256" key="1">
    <source>
        <dbReference type="SAM" id="MobiDB-lite"/>
    </source>
</evidence>
<feature type="compositionally biased region" description="Low complexity" evidence="1">
    <location>
        <begin position="1"/>
        <end position="40"/>
    </location>
</feature>
<reference evidence="2" key="1">
    <citation type="submission" date="2020-05" db="EMBL/GenBank/DDBJ databases">
        <title>WGS assembly of Panicum virgatum.</title>
        <authorList>
            <person name="Lovell J.T."/>
            <person name="Jenkins J."/>
            <person name="Shu S."/>
            <person name="Juenger T.E."/>
            <person name="Schmutz J."/>
        </authorList>
    </citation>
    <scope>NUCLEOTIDE SEQUENCE</scope>
    <source>
        <strain evidence="2">AP13</strain>
    </source>
</reference>
<feature type="region of interest" description="Disordered" evidence="1">
    <location>
        <begin position="1"/>
        <end position="54"/>
    </location>
</feature>
<dbReference type="AlphaFoldDB" id="A0A8T0TDK9"/>
<comment type="caution">
    <text evidence="2">The sequence shown here is derived from an EMBL/GenBank/DDBJ whole genome shotgun (WGS) entry which is preliminary data.</text>
</comment>
<evidence type="ECO:0000313" key="2">
    <source>
        <dbReference type="EMBL" id="KAG2607728.1"/>
    </source>
</evidence>